<dbReference type="OrthoDB" id="4505696at2759"/>
<accession>A0A1E3BQ43</accession>
<comment type="caution">
    <text evidence="1">The sequence shown here is derived from an EMBL/GenBank/DDBJ whole genome shotgun (WGS) entry which is preliminary data.</text>
</comment>
<organism evidence="1 2">
    <name type="scientific">Aspergillus cristatus</name>
    <name type="common">Chinese Fuzhuan brick tea-fermentation fungus</name>
    <name type="synonym">Eurotium cristatum</name>
    <dbReference type="NCBI Taxonomy" id="573508"/>
    <lineage>
        <taxon>Eukaryota</taxon>
        <taxon>Fungi</taxon>
        <taxon>Dikarya</taxon>
        <taxon>Ascomycota</taxon>
        <taxon>Pezizomycotina</taxon>
        <taxon>Eurotiomycetes</taxon>
        <taxon>Eurotiomycetidae</taxon>
        <taxon>Eurotiales</taxon>
        <taxon>Aspergillaceae</taxon>
        <taxon>Aspergillus</taxon>
        <taxon>Aspergillus subgen. Aspergillus</taxon>
    </lineage>
</organism>
<name>A0A1E3BQ43_ASPCR</name>
<sequence>MTSKKLSDSAVIVIVIVCCLAFISLGAALTRQLFPPGESGTRYEPTRDQEMYMRTVRQRNRYDFHRQSLVPKDLESNYTAEESSRM</sequence>
<reference evidence="1 2" key="1">
    <citation type="journal article" date="2016" name="BMC Genomics">
        <title>Comparative genomic and transcriptomic analyses of the Fuzhuan brick tea-fermentation fungus Aspergillus cristatus.</title>
        <authorList>
            <person name="Ge Y."/>
            <person name="Wang Y."/>
            <person name="Liu Y."/>
            <person name="Tan Y."/>
            <person name="Ren X."/>
            <person name="Zhang X."/>
            <person name="Hyde K.D."/>
            <person name="Liu Y."/>
            <person name="Liu Z."/>
        </authorList>
    </citation>
    <scope>NUCLEOTIDE SEQUENCE [LARGE SCALE GENOMIC DNA]</scope>
    <source>
        <strain evidence="1 2">GZAAS20.1005</strain>
    </source>
</reference>
<gene>
    <name evidence="1" type="ORF">SI65_00671</name>
</gene>
<dbReference type="AlphaFoldDB" id="A0A1E3BQ43"/>
<evidence type="ECO:0000313" key="2">
    <source>
        <dbReference type="Proteomes" id="UP000094569"/>
    </source>
</evidence>
<dbReference type="EMBL" id="JXNT01000001">
    <property type="protein sequence ID" value="ODM23082.1"/>
    <property type="molecule type" value="Genomic_DNA"/>
</dbReference>
<evidence type="ECO:0000313" key="1">
    <source>
        <dbReference type="EMBL" id="ODM23082.1"/>
    </source>
</evidence>
<keyword evidence="2" id="KW-1185">Reference proteome</keyword>
<proteinExistence type="predicted"/>
<protein>
    <submittedName>
        <fullName evidence="1">Uncharacterized protein</fullName>
    </submittedName>
</protein>
<dbReference type="VEuPathDB" id="FungiDB:SI65_00671"/>
<dbReference type="Proteomes" id="UP000094569">
    <property type="component" value="Unassembled WGS sequence"/>
</dbReference>